<accession>A0AA88NWU7</accession>
<evidence type="ECO:0000313" key="10">
    <source>
        <dbReference type="Proteomes" id="UP001187315"/>
    </source>
</evidence>
<dbReference type="InterPro" id="IPR012919">
    <property type="entry name" value="SUN_dom"/>
</dbReference>
<keyword evidence="2 7" id="KW-1133">Transmembrane helix</keyword>
<gene>
    <name evidence="9" type="ORF">Q7C36_001645</name>
</gene>
<evidence type="ECO:0000256" key="3">
    <source>
        <dbReference type="ARBA" id="ARBA00023054"/>
    </source>
</evidence>
<dbReference type="GO" id="GO:0005637">
    <property type="term" value="C:nuclear inner membrane"/>
    <property type="evidence" value="ECO:0007669"/>
    <property type="project" value="UniProtKB-SubCell"/>
</dbReference>
<dbReference type="Pfam" id="PF07738">
    <property type="entry name" value="Sad1_UNC"/>
    <property type="match status" value="1"/>
</dbReference>
<dbReference type="Gene3D" id="2.60.120.260">
    <property type="entry name" value="Galactose-binding domain-like"/>
    <property type="match status" value="1"/>
</dbReference>
<feature type="transmembrane region" description="Helical" evidence="7">
    <location>
        <begin position="102"/>
        <end position="122"/>
    </location>
</feature>
<evidence type="ECO:0000256" key="4">
    <source>
        <dbReference type="ARBA" id="ARBA00023136"/>
    </source>
</evidence>
<feature type="domain" description="SUN" evidence="8">
    <location>
        <begin position="181"/>
        <end position="345"/>
    </location>
</feature>
<keyword evidence="4 7" id="KW-0472">Membrane</keyword>
<dbReference type="PANTHER" id="PTHR12911:SF22">
    <property type="entry name" value="SUN DOMAIN-CONTAINING PROTEIN 2"/>
    <property type="match status" value="1"/>
</dbReference>
<evidence type="ECO:0000256" key="7">
    <source>
        <dbReference type="SAM" id="Phobius"/>
    </source>
</evidence>
<evidence type="ECO:0000259" key="8">
    <source>
        <dbReference type="PROSITE" id="PS51469"/>
    </source>
</evidence>
<dbReference type="GO" id="GO:0034993">
    <property type="term" value="C:meiotic nuclear membrane microtubule tethering complex"/>
    <property type="evidence" value="ECO:0007669"/>
    <property type="project" value="TreeGrafter"/>
</dbReference>
<evidence type="ECO:0000256" key="2">
    <source>
        <dbReference type="ARBA" id="ARBA00022989"/>
    </source>
</evidence>
<comment type="subcellular location">
    <subcellularLocation>
        <location evidence="5">Nucleus inner membrane</location>
        <topology evidence="5">Single-pass type II membrane protein</topology>
    </subcellularLocation>
</comment>
<comment type="caution">
    <text evidence="9">The sequence shown here is derived from an EMBL/GenBank/DDBJ whole genome shotgun (WGS) entry which is preliminary data.</text>
</comment>
<dbReference type="PANTHER" id="PTHR12911">
    <property type="entry name" value="SAD1/UNC-84-LIKE PROTEIN-RELATED"/>
    <property type="match status" value="1"/>
</dbReference>
<keyword evidence="3" id="KW-0175">Coiled coil</keyword>
<dbReference type="FunFam" id="2.60.120.260:FF:000009">
    <property type="entry name" value="SUN domain-containing protein 1 isoform X1"/>
    <property type="match status" value="1"/>
</dbReference>
<dbReference type="Proteomes" id="UP001187315">
    <property type="component" value="Unassembled WGS sequence"/>
</dbReference>
<evidence type="ECO:0000256" key="6">
    <source>
        <dbReference type="SAM" id="MobiDB-lite"/>
    </source>
</evidence>
<reference evidence="9" key="1">
    <citation type="submission" date="2023-08" db="EMBL/GenBank/DDBJ databases">
        <title>Pelteobagrus vachellii genome.</title>
        <authorList>
            <person name="Liu H."/>
        </authorList>
    </citation>
    <scope>NUCLEOTIDE SEQUENCE</scope>
    <source>
        <strain evidence="9">PRFRI_2022a</strain>
        <tissue evidence="9">Muscle</tissue>
    </source>
</reference>
<keyword evidence="10" id="KW-1185">Reference proteome</keyword>
<evidence type="ECO:0000256" key="1">
    <source>
        <dbReference type="ARBA" id="ARBA00022692"/>
    </source>
</evidence>
<proteinExistence type="predicted"/>
<keyword evidence="1 7" id="KW-0812">Transmembrane</keyword>
<dbReference type="EMBL" id="JAVHJS010000002">
    <property type="protein sequence ID" value="KAK2865589.1"/>
    <property type="molecule type" value="Genomic_DNA"/>
</dbReference>
<protein>
    <recommendedName>
        <fullName evidence="8">SUN domain-containing protein</fullName>
    </recommendedName>
</protein>
<dbReference type="GO" id="GO:0043495">
    <property type="term" value="F:protein-membrane adaptor activity"/>
    <property type="evidence" value="ECO:0007669"/>
    <property type="project" value="TreeGrafter"/>
</dbReference>
<dbReference type="InterPro" id="IPR045119">
    <property type="entry name" value="SUN1-5"/>
</dbReference>
<sequence>MVQHNEMARSSPRLVTNRHNPARPKIPNIYKETSVRIFKKRKRKPKSQHKVFIKEEVCHNLTNEFSMSDSQSLDTRAVILASDTPHQQAFPLSRCCTIVMKMIPLTLFLLLGIVFSLGYMCVNKYMSRHEEHSLQHTQQIYDILLKEIDSMKEIIKHYRLENEDTVHRALSLRKADDIGMADYALESLGATVLTSSKSHNIRYCSLFGINLRCKNKGPETVLRPDVYPGNCWGFRGSEGHLVISLPYPIRITHVTLQHLPRVLSPSQQIKSAPKDFAVYGLEGNRNEAEHLGTFTYDQDGEPIQTFKLPDCPSRLFQLVELKILSNWGHPDYTCVYRFRIHSQPSCK</sequence>
<dbReference type="PROSITE" id="PS51469">
    <property type="entry name" value="SUN"/>
    <property type="match status" value="1"/>
</dbReference>
<feature type="region of interest" description="Disordered" evidence="6">
    <location>
        <begin position="1"/>
        <end position="26"/>
    </location>
</feature>
<organism evidence="9 10">
    <name type="scientific">Tachysurus vachellii</name>
    <name type="common">Darkbarbel catfish</name>
    <name type="synonym">Pelteobagrus vachellii</name>
    <dbReference type="NCBI Taxonomy" id="175792"/>
    <lineage>
        <taxon>Eukaryota</taxon>
        <taxon>Metazoa</taxon>
        <taxon>Chordata</taxon>
        <taxon>Craniata</taxon>
        <taxon>Vertebrata</taxon>
        <taxon>Euteleostomi</taxon>
        <taxon>Actinopterygii</taxon>
        <taxon>Neopterygii</taxon>
        <taxon>Teleostei</taxon>
        <taxon>Ostariophysi</taxon>
        <taxon>Siluriformes</taxon>
        <taxon>Bagridae</taxon>
        <taxon>Tachysurus</taxon>
    </lineage>
</organism>
<evidence type="ECO:0000256" key="5">
    <source>
        <dbReference type="ARBA" id="ARBA00037816"/>
    </source>
</evidence>
<dbReference type="AlphaFoldDB" id="A0AA88NWU7"/>
<evidence type="ECO:0000313" key="9">
    <source>
        <dbReference type="EMBL" id="KAK2865589.1"/>
    </source>
</evidence>
<name>A0AA88NWU7_TACVA</name>